<dbReference type="AlphaFoldDB" id="A0ABD1L2W2"/>
<evidence type="ECO:0000256" key="2">
    <source>
        <dbReference type="SAM" id="MobiDB-lite"/>
    </source>
</evidence>
<feature type="coiled-coil region" evidence="1">
    <location>
        <begin position="213"/>
        <end position="254"/>
    </location>
</feature>
<dbReference type="PANTHER" id="PTHR35689">
    <property type="entry name" value="EARLY ENDOSOME ANTIGEN"/>
    <property type="match status" value="1"/>
</dbReference>
<sequence>MDLPPQIDEYIKETIDHTLGLPVSTRTLHAKLHASQELHRQLREQHLYLLAKLKEKDQLIEHARSEASMNAQAVKRFVEENQKLAAECEHLVEQCVKLEKECKLYEHDREALMEFGNEADGRAQEANARILELEHDLCMLENEIVKCKQRNESVDSSSASTLEEESLLESLLATVTTKDESSTYAFLNAYSENEHYKKLLTMWNCLKPSTRRALCLLAEIKSLENDKENLRVNLDRAEEEVKVLFDENSVLDEENKRLAKRCKERNHSSSGGKHTGSASAKSNKRKSSPKACTPMARKIDFEDAVSARTPLSPLRNNSPECRMYKK</sequence>
<proteinExistence type="predicted"/>
<feature type="region of interest" description="Disordered" evidence="2">
    <location>
        <begin position="258"/>
        <end position="326"/>
    </location>
</feature>
<gene>
    <name evidence="3" type="ORF">Fmac_031554</name>
</gene>
<evidence type="ECO:0000313" key="4">
    <source>
        <dbReference type="Proteomes" id="UP001603857"/>
    </source>
</evidence>
<comment type="caution">
    <text evidence="3">The sequence shown here is derived from an EMBL/GenBank/DDBJ whole genome shotgun (WGS) entry which is preliminary data.</text>
</comment>
<feature type="coiled-coil region" evidence="1">
    <location>
        <begin position="74"/>
        <end position="108"/>
    </location>
</feature>
<name>A0ABD1L2W2_9FABA</name>
<dbReference type="PANTHER" id="PTHR35689:SF1">
    <property type="entry name" value="EARLY ENDOSOME ANTIGEN"/>
    <property type="match status" value="1"/>
</dbReference>
<reference evidence="3 4" key="1">
    <citation type="submission" date="2024-08" db="EMBL/GenBank/DDBJ databases">
        <title>Insights into the chromosomal genome structure of Flemingia macrophylla.</title>
        <authorList>
            <person name="Ding Y."/>
            <person name="Zhao Y."/>
            <person name="Bi W."/>
            <person name="Wu M."/>
            <person name="Zhao G."/>
            <person name="Gong Y."/>
            <person name="Li W."/>
            <person name="Zhang P."/>
        </authorList>
    </citation>
    <scope>NUCLEOTIDE SEQUENCE [LARGE SCALE GENOMIC DNA]</scope>
    <source>
        <strain evidence="3">DYQJB</strain>
        <tissue evidence="3">Leaf</tissue>
    </source>
</reference>
<evidence type="ECO:0000256" key="1">
    <source>
        <dbReference type="SAM" id="Coils"/>
    </source>
</evidence>
<dbReference type="Proteomes" id="UP001603857">
    <property type="component" value="Unassembled WGS sequence"/>
</dbReference>
<accession>A0ABD1L2W2</accession>
<dbReference type="EMBL" id="JBGMDY010000011">
    <property type="protein sequence ID" value="KAL2317678.1"/>
    <property type="molecule type" value="Genomic_DNA"/>
</dbReference>
<keyword evidence="4" id="KW-1185">Reference proteome</keyword>
<evidence type="ECO:0000313" key="3">
    <source>
        <dbReference type="EMBL" id="KAL2317678.1"/>
    </source>
</evidence>
<organism evidence="3 4">
    <name type="scientific">Flemingia macrophylla</name>
    <dbReference type="NCBI Taxonomy" id="520843"/>
    <lineage>
        <taxon>Eukaryota</taxon>
        <taxon>Viridiplantae</taxon>
        <taxon>Streptophyta</taxon>
        <taxon>Embryophyta</taxon>
        <taxon>Tracheophyta</taxon>
        <taxon>Spermatophyta</taxon>
        <taxon>Magnoliopsida</taxon>
        <taxon>eudicotyledons</taxon>
        <taxon>Gunneridae</taxon>
        <taxon>Pentapetalae</taxon>
        <taxon>rosids</taxon>
        <taxon>fabids</taxon>
        <taxon>Fabales</taxon>
        <taxon>Fabaceae</taxon>
        <taxon>Papilionoideae</taxon>
        <taxon>50 kb inversion clade</taxon>
        <taxon>NPAAA clade</taxon>
        <taxon>indigoferoid/millettioid clade</taxon>
        <taxon>Phaseoleae</taxon>
        <taxon>Flemingia</taxon>
    </lineage>
</organism>
<keyword evidence="1" id="KW-0175">Coiled coil</keyword>
<protein>
    <submittedName>
        <fullName evidence="3">Uncharacterized protein</fullName>
    </submittedName>
</protein>